<dbReference type="InterPro" id="IPR050836">
    <property type="entry name" value="SDS22/Internalin_LRR"/>
</dbReference>
<evidence type="ECO:0000259" key="7">
    <source>
        <dbReference type="SMART" id="SM00446"/>
    </source>
</evidence>
<dbReference type="Pfam" id="PF14580">
    <property type="entry name" value="LRR_9"/>
    <property type="match status" value="1"/>
</dbReference>
<dbReference type="Proteomes" id="UP000567179">
    <property type="component" value="Unassembled WGS sequence"/>
</dbReference>
<dbReference type="SUPFAM" id="SSF52058">
    <property type="entry name" value="L domain-like"/>
    <property type="match status" value="1"/>
</dbReference>
<evidence type="ECO:0000256" key="1">
    <source>
        <dbReference type="ARBA" id="ARBA00004123"/>
    </source>
</evidence>
<evidence type="ECO:0000256" key="2">
    <source>
        <dbReference type="ARBA" id="ARBA00022614"/>
    </source>
</evidence>
<dbReference type="OrthoDB" id="266138at2759"/>
<reference evidence="8 9" key="1">
    <citation type="journal article" date="2020" name="ISME J.">
        <title>Uncovering the hidden diversity of litter-decomposition mechanisms in mushroom-forming fungi.</title>
        <authorList>
            <person name="Floudas D."/>
            <person name="Bentzer J."/>
            <person name="Ahren D."/>
            <person name="Johansson T."/>
            <person name="Persson P."/>
            <person name="Tunlid A."/>
        </authorList>
    </citation>
    <scope>NUCLEOTIDE SEQUENCE [LARGE SCALE GENOMIC DNA]</scope>
    <source>
        <strain evidence="8 9">CBS 101986</strain>
    </source>
</reference>
<protein>
    <recommendedName>
        <fullName evidence="7">U2A'/phosphoprotein 32 family A C-terminal domain-containing protein</fullName>
    </recommendedName>
</protein>
<dbReference type="PANTHER" id="PTHR46652">
    <property type="entry name" value="LEUCINE-RICH REPEAT AND IQ DOMAIN-CONTAINING PROTEIN 1-RELATED"/>
    <property type="match status" value="1"/>
</dbReference>
<dbReference type="PROSITE" id="PS51450">
    <property type="entry name" value="LRR"/>
    <property type="match status" value="6"/>
</dbReference>
<proteinExistence type="inferred from homology"/>
<organism evidence="8 9">
    <name type="scientific">Psilocybe cf. subviscida</name>
    <dbReference type="NCBI Taxonomy" id="2480587"/>
    <lineage>
        <taxon>Eukaryota</taxon>
        <taxon>Fungi</taxon>
        <taxon>Dikarya</taxon>
        <taxon>Basidiomycota</taxon>
        <taxon>Agaricomycotina</taxon>
        <taxon>Agaricomycetes</taxon>
        <taxon>Agaricomycetidae</taxon>
        <taxon>Agaricales</taxon>
        <taxon>Agaricineae</taxon>
        <taxon>Strophariaceae</taxon>
        <taxon>Psilocybe</taxon>
    </lineage>
</organism>
<keyword evidence="4" id="KW-0539">Nucleus</keyword>
<dbReference type="FunFam" id="3.80.10.10:FF:000055">
    <property type="entry name" value="Protein phosphatase 1 regulatory subunit 7"/>
    <property type="match status" value="1"/>
</dbReference>
<evidence type="ECO:0000256" key="3">
    <source>
        <dbReference type="ARBA" id="ARBA00022737"/>
    </source>
</evidence>
<dbReference type="Pfam" id="PF13855">
    <property type="entry name" value="LRR_8"/>
    <property type="match status" value="1"/>
</dbReference>
<evidence type="ECO:0000256" key="4">
    <source>
        <dbReference type="ARBA" id="ARBA00023242"/>
    </source>
</evidence>
<dbReference type="InterPro" id="IPR001611">
    <property type="entry name" value="Leu-rich_rpt"/>
</dbReference>
<evidence type="ECO:0000256" key="6">
    <source>
        <dbReference type="SAM" id="MobiDB-lite"/>
    </source>
</evidence>
<dbReference type="PANTHER" id="PTHR46652:SF3">
    <property type="entry name" value="LEUCINE-RICH REPEAT-CONTAINING PROTEIN 9"/>
    <property type="match status" value="1"/>
</dbReference>
<evidence type="ECO:0000313" key="9">
    <source>
        <dbReference type="Proteomes" id="UP000567179"/>
    </source>
</evidence>
<comment type="subcellular location">
    <subcellularLocation>
        <location evidence="1">Nucleus</location>
    </subcellularLocation>
</comment>
<feature type="compositionally biased region" description="Acidic residues" evidence="6">
    <location>
        <begin position="47"/>
        <end position="68"/>
    </location>
</feature>
<evidence type="ECO:0000256" key="5">
    <source>
        <dbReference type="ARBA" id="ARBA00023460"/>
    </source>
</evidence>
<gene>
    <name evidence="8" type="ORF">D9619_004907</name>
</gene>
<accession>A0A8H5BQY4</accession>
<comment type="similarity">
    <text evidence="5">Belongs to the SDS22 family.</text>
</comment>
<dbReference type="SMART" id="SM00365">
    <property type="entry name" value="LRR_SD22"/>
    <property type="match status" value="9"/>
</dbReference>
<feature type="region of interest" description="Disordered" evidence="6">
    <location>
        <begin position="38"/>
        <end position="68"/>
    </location>
</feature>
<dbReference type="SMART" id="SM00369">
    <property type="entry name" value="LRR_TYP"/>
    <property type="match status" value="6"/>
</dbReference>
<dbReference type="GO" id="GO:0005634">
    <property type="term" value="C:nucleus"/>
    <property type="evidence" value="ECO:0007669"/>
    <property type="project" value="UniProtKB-SubCell"/>
</dbReference>
<dbReference type="InterPro" id="IPR032675">
    <property type="entry name" value="LRR_dom_sf"/>
</dbReference>
<comment type="caution">
    <text evidence="8">The sequence shown here is derived from an EMBL/GenBank/DDBJ whole genome shotgun (WGS) entry which is preliminary data.</text>
</comment>
<keyword evidence="9" id="KW-1185">Reference proteome</keyword>
<name>A0A8H5BQY4_9AGAR</name>
<evidence type="ECO:0000313" key="8">
    <source>
        <dbReference type="EMBL" id="KAF5327902.1"/>
    </source>
</evidence>
<dbReference type="EMBL" id="JAACJJ010000014">
    <property type="protein sequence ID" value="KAF5327902.1"/>
    <property type="molecule type" value="Genomic_DNA"/>
</dbReference>
<dbReference type="Gene3D" id="3.80.10.10">
    <property type="entry name" value="Ribonuclease Inhibitor"/>
    <property type="match status" value="2"/>
</dbReference>
<dbReference type="InterPro" id="IPR003591">
    <property type="entry name" value="Leu-rich_rpt_typical-subtyp"/>
</dbReference>
<keyword evidence="3" id="KW-0677">Repeat</keyword>
<dbReference type="AlphaFoldDB" id="A0A8H5BQY4"/>
<sequence length="374" mass="42017">MSEEIAPLQESADGVHRVTMIADEPKGDSTQMKKKAATVARVVMPAPEEDVDTDEEGAEEGDGEPTADDDFLVDFADDTEELELMHLRIGTLDNLHLKRFAGHLKKLCLRQNFISHLDPEVFHELKELEELDMYDNKLKSIEDALVKCSKLSVLDLSFNLLRAVPDGLENLTCLDTIYFVQNKISKISGLASCSTLRSLELGGNKIRKIENLESLVNLEELWLGKNKITKLEGLESLKKLKILSMQSNRVTKIEGLEELDNLEQLYLSHNGIERLEGLEKNLKLTTLDVGNNFIPAIENISHLTHLEELWMNGNKIPDLLALEPQLAGIASLETLYLEANPCQRSDMTGYRRKIMLALPQLQQIDATYTKRVAG</sequence>
<dbReference type="InterPro" id="IPR003603">
    <property type="entry name" value="U2A'_phosphoprotein32A_C"/>
</dbReference>
<feature type="domain" description="U2A'/phosphoprotein 32 family A C-terminal" evidence="7">
    <location>
        <begin position="347"/>
        <end position="365"/>
    </location>
</feature>
<keyword evidence="2" id="KW-0433">Leucine-rich repeat</keyword>
<dbReference type="SMART" id="SM00446">
    <property type="entry name" value="LRRcap"/>
    <property type="match status" value="1"/>
</dbReference>